<proteinExistence type="predicted"/>
<dbReference type="InterPro" id="IPR018470">
    <property type="entry name" value="Metal-bd_Tp34-typ"/>
</dbReference>
<feature type="compositionally biased region" description="Gly residues" evidence="2">
    <location>
        <begin position="233"/>
        <end position="250"/>
    </location>
</feature>
<evidence type="ECO:0000259" key="3">
    <source>
        <dbReference type="Pfam" id="PF24041"/>
    </source>
</evidence>
<dbReference type="KEGG" id="nay:HYG81_03805"/>
<reference evidence="4 5" key="1">
    <citation type="submission" date="2020-07" db="EMBL/GenBank/DDBJ databases">
        <title>Natrinema (YPL30) sp. nov. and Haloterrigena xxxxxx (YPL8) sp. nov., isolated from a salt mine.</title>
        <authorList>
            <person name="Cui H."/>
        </authorList>
    </citation>
    <scope>NUCLEOTIDE SEQUENCE [LARGE SCALE GENOMIC DNA]</scope>
    <source>
        <strain evidence="4 5">YPL13</strain>
    </source>
</reference>
<feature type="domain" description="DUF7350" evidence="3">
    <location>
        <begin position="262"/>
        <end position="383"/>
    </location>
</feature>
<keyword evidence="5" id="KW-1185">Reference proteome</keyword>
<evidence type="ECO:0000313" key="5">
    <source>
        <dbReference type="Proteomes" id="UP000510869"/>
    </source>
</evidence>
<sequence length="384" mass="41282">MKRRGFLRGTVAISAVGTAGLAGCLERLGFNEESAWANPPLVENRPDAVYLPASREEMGTYGTATDGDYAAALSYTFPHRFWIVESTSEEKSLVEVDTDDSLHLMATVWDRETHTVLPANMRFEISQDGDPVDAGTSSPWPMISQRMGFHYGDNVQLPGEGEYTVRITVSPLSGIERIGAFEGRFESSGSLEIDFEYARSDLHDLSFTTIDEERRGSREALPLMDHGDHGGDGGHNGDVGDGNGGHGDGAGQPPMGQGVAIEELPGEVLEPQQSGDATFVALVSDAERFTDGGTYLAISPRTPYNGIVLPFTSLSASVDGNGSVRSEGPAETLDHEIGHHYGVAVDDLASGDRVTISVDSPPQVSRHDGYETAFFDFDDLTYTV</sequence>
<dbReference type="Proteomes" id="UP000510869">
    <property type="component" value="Chromosome"/>
</dbReference>
<organism evidence="4 5">
    <name type="scientific">Natrinema zhouii</name>
    <dbReference type="NCBI Taxonomy" id="1710539"/>
    <lineage>
        <taxon>Archaea</taxon>
        <taxon>Methanobacteriati</taxon>
        <taxon>Methanobacteriota</taxon>
        <taxon>Stenosarchaea group</taxon>
        <taxon>Halobacteria</taxon>
        <taxon>Halobacteriales</taxon>
        <taxon>Natrialbaceae</taxon>
        <taxon>Natrinema</taxon>
    </lineage>
</organism>
<accession>A0A7D6CQU1</accession>
<dbReference type="GeneID" id="56142300"/>
<protein>
    <submittedName>
        <fullName evidence="4">Iron transporter</fullName>
    </submittedName>
</protein>
<dbReference type="EMBL" id="CP059154">
    <property type="protein sequence ID" value="QLK26754.1"/>
    <property type="molecule type" value="Genomic_DNA"/>
</dbReference>
<dbReference type="OrthoDB" id="156174at2157"/>
<keyword evidence="1" id="KW-0732">Signal</keyword>
<dbReference type="InterPro" id="IPR038482">
    <property type="entry name" value="Tp34-type_sf"/>
</dbReference>
<dbReference type="Pfam" id="PF10634">
    <property type="entry name" value="Iron_transport"/>
    <property type="match status" value="1"/>
</dbReference>
<dbReference type="PROSITE" id="PS51257">
    <property type="entry name" value="PROKAR_LIPOPROTEIN"/>
    <property type="match status" value="1"/>
</dbReference>
<feature type="region of interest" description="Disordered" evidence="2">
    <location>
        <begin position="221"/>
        <end position="255"/>
    </location>
</feature>
<name>A0A7D6CQU1_9EURY</name>
<dbReference type="Gene3D" id="2.60.40.2480">
    <property type="entry name" value="Periplasmic metal-binding protein Tp34-type"/>
    <property type="match status" value="1"/>
</dbReference>
<evidence type="ECO:0000256" key="2">
    <source>
        <dbReference type="SAM" id="MobiDB-lite"/>
    </source>
</evidence>
<evidence type="ECO:0000256" key="1">
    <source>
        <dbReference type="ARBA" id="ARBA00022729"/>
    </source>
</evidence>
<dbReference type="InterPro" id="IPR055774">
    <property type="entry name" value="DUF7350"/>
</dbReference>
<dbReference type="RefSeq" id="WP_180841925.1">
    <property type="nucleotide sequence ID" value="NZ_CP059154.1"/>
</dbReference>
<evidence type="ECO:0000313" key="4">
    <source>
        <dbReference type="EMBL" id="QLK26754.1"/>
    </source>
</evidence>
<dbReference type="AlphaFoldDB" id="A0A7D6CQU1"/>
<gene>
    <name evidence="4" type="ORF">HYG81_03805</name>
</gene>
<dbReference type="Pfam" id="PF24041">
    <property type="entry name" value="DUF7350"/>
    <property type="match status" value="1"/>
</dbReference>